<reference evidence="2" key="1">
    <citation type="journal article" date="2019" name="Curr. Biol.">
        <title>Genome Sequence of Striga asiatica Provides Insight into the Evolution of Plant Parasitism.</title>
        <authorList>
            <person name="Yoshida S."/>
            <person name="Kim S."/>
            <person name="Wafula E.K."/>
            <person name="Tanskanen J."/>
            <person name="Kim Y.M."/>
            <person name="Honaas L."/>
            <person name="Yang Z."/>
            <person name="Spallek T."/>
            <person name="Conn C.E."/>
            <person name="Ichihashi Y."/>
            <person name="Cheong K."/>
            <person name="Cui S."/>
            <person name="Der J.P."/>
            <person name="Gundlach H."/>
            <person name="Jiao Y."/>
            <person name="Hori C."/>
            <person name="Ishida J.K."/>
            <person name="Kasahara H."/>
            <person name="Kiba T."/>
            <person name="Kim M.S."/>
            <person name="Koo N."/>
            <person name="Laohavisit A."/>
            <person name="Lee Y.H."/>
            <person name="Lumba S."/>
            <person name="McCourt P."/>
            <person name="Mortimer J.C."/>
            <person name="Mutuku J.M."/>
            <person name="Nomura T."/>
            <person name="Sasaki-Sekimoto Y."/>
            <person name="Seto Y."/>
            <person name="Wang Y."/>
            <person name="Wakatake T."/>
            <person name="Sakakibara H."/>
            <person name="Demura T."/>
            <person name="Yamaguchi S."/>
            <person name="Yoneyama K."/>
            <person name="Manabe R.I."/>
            <person name="Nelson D.C."/>
            <person name="Schulman A.H."/>
            <person name="Timko M.P."/>
            <person name="dePamphilis C.W."/>
            <person name="Choi D."/>
            <person name="Shirasu K."/>
        </authorList>
    </citation>
    <scope>NUCLEOTIDE SEQUENCE [LARGE SCALE GENOMIC DNA]</scope>
    <source>
        <strain evidence="2">cv. UVA1</strain>
    </source>
</reference>
<evidence type="ECO:0000313" key="2">
    <source>
        <dbReference type="Proteomes" id="UP000325081"/>
    </source>
</evidence>
<dbReference type="AlphaFoldDB" id="A0A5A7REI8"/>
<proteinExistence type="predicted"/>
<evidence type="ECO:0000313" key="1">
    <source>
        <dbReference type="EMBL" id="GER55124.1"/>
    </source>
</evidence>
<protein>
    <submittedName>
        <fullName evidence="1">Small COPII coat GTPase SAR1</fullName>
    </submittedName>
</protein>
<dbReference type="Proteomes" id="UP000325081">
    <property type="component" value="Unassembled WGS sequence"/>
</dbReference>
<gene>
    <name evidence="1" type="ORF">STAS_32768</name>
</gene>
<organism evidence="1 2">
    <name type="scientific">Striga asiatica</name>
    <name type="common">Asiatic witchweed</name>
    <name type="synonym">Buchnera asiatica</name>
    <dbReference type="NCBI Taxonomy" id="4170"/>
    <lineage>
        <taxon>Eukaryota</taxon>
        <taxon>Viridiplantae</taxon>
        <taxon>Streptophyta</taxon>
        <taxon>Embryophyta</taxon>
        <taxon>Tracheophyta</taxon>
        <taxon>Spermatophyta</taxon>
        <taxon>Magnoliopsida</taxon>
        <taxon>eudicotyledons</taxon>
        <taxon>Gunneridae</taxon>
        <taxon>Pentapetalae</taxon>
        <taxon>asterids</taxon>
        <taxon>lamiids</taxon>
        <taxon>Lamiales</taxon>
        <taxon>Orobanchaceae</taxon>
        <taxon>Buchnereae</taxon>
        <taxon>Striga</taxon>
    </lineage>
</organism>
<accession>A0A5A7REI8</accession>
<keyword evidence="2" id="KW-1185">Reference proteome</keyword>
<sequence length="127" mass="13542">MFGSEEMSSVVVVSRLTTHKCKTVGRSGGVKCDEGSIETIFDIDELRVLPFLNNGAVLNDGYEVGPLDCGEAVGHDYSGAVHHDVVQRVLHYPLGLGVQSAGGLVQKQYLGGLHDGPRYGHPLLLSP</sequence>
<name>A0A5A7REI8_STRAF</name>
<dbReference type="EMBL" id="BKCP01011626">
    <property type="protein sequence ID" value="GER55124.1"/>
    <property type="molecule type" value="Genomic_DNA"/>
</dbReference>
<comment type="caution">
    <text evidence="1">The sequence shown here is derived from an EMBL/GenBank/DDBJ whole genome shotgun (WGS) entry which is preliminary data.</text>
</comment>